<dbReference type="InterPro" id="IPR011032">
    <property type="entry name" value="GroES-like_sf"/>
</dbReference>
<dbReference type="CDD" id="cd08267">
    <property type="entry name" value="MDR1"/>
    <property type="match status" value="1"/>
</dbReference>
<evidence type="ECO:0000313" key="2">
    <source>
        <dbReference type="EMBL" id="GFE82926.1"/>
    </source>
</evidence>
<dbReference type="Gene3D" id="3.90.180.10">
    <property type="entry name" value="Medium-chain alcohol dehydrogenases, catalytic domain"/>
    <property type="match status" value="1"/>
</dbReference>
<evidence type="ECO:0000259" key="1">
    <source>
        <dbReference type="SMART" id="SM00829"/>
    </source>
</evidence>
<dbReference type="SUPFAM" id="SSF50129">
    <property type="entry name" value="GroES-like"/>
    <property type="match status" value="1"/>
</dbReference>
<proteinExistence type="predicted"/>
<reference evidence="3" key="1">
    <citation type="submission" date="2020-01" db="EMBL/GenBank/DDBJ databases">
        <title>'Steroidobacter agaridevorans' sp. nov., agar-degrading bacteria isolated from rhizosphere soils.</title>
        <authorList>
            <person name="Ikenaga M."/>
            <person name="Kataoka M."/>
            <person name="Murouchi A."/>
            <person name="Katsuragi S."/>
            <person name="Sakai M."/>
        </authorList>
    </citation>
    <scope>NUCLEOTIDE SEQUENCE [LARGE SCALE GENOMIC DNA]</scope>
    <source>
        <strain evidence="3">YU21-B</strain>
    </source>
</reference>
<dbReference type="InterPro" id="IPR013154">
    <property type="entry name" value="ADH-like_N"/>
</dbReference>
<organism evidence="2 3">
    <name type="scientific">Steroidobacter agaridevorans</name>
    <dbReference type="NCBI Taxonomy" id="2695856"/>
    <lineage>
        <taxon>Bacteria</taxon>
        <taxon>Pseudomonadati</taxon>
        <taxon>Pseudomonadota</taxon>
        <taxon>Gammaproteobacteria</taxon>
        <taxon>Steroidobacterales</taxon>
        <taxon>Steroidobacteraceae</taxon>
        <taxon>Steroidobacter</taxon>
    </lineage>
</organism>
<dbReference type="InterPro" id="IPR020843">
    <property type="entry name" value="ER"/>
</dbReference>
<dbReference type="InterPro" id="IPR050700">
    <property type="entry name" value="YIM1/Zinc_Alcohol_DH_Fams"/>
</dbReference>
<dbReference type="Gene3D" id="3.40.50.720">
    <property type="entry name" value="NAD(P)-binding Rossmann-like Domain"/>
    <property type="match status" value="1"/>
</dbReference>
<dbReference type="RefSeq" id="WP_161814556.1">
    <property type="nucleotide sequence ID" value="NZ_BLJN01000005.1"/>
</dbReference>
<gene>
    <name evidence="2" type="ORF">GCM10011487_49260</name>
</gene>
<dbReference type="SMART" id="SM00829">
    <property type="entry name" value="PKS_ER"/>
    <property type="match status" value="1"/>
</dbReference>
<keyword evidence="3" id="KW-1185">Reference proteome</keyword>
<evidence type="ECO:0000313" key="3">
    <source>
        <dbReference type="Proteomes" id="UP000445000"/>
    </source>
</evidence>
<comment type="caution">
    <text evidence="2">The sequence shown here is derived from an EMBL/GenBank/DDBJ whole genome shotgun (WGS) entry which is preliminary data.</text>
</comment>
<dbReference type="GO" id="GO:0016491">
    <property type="term" value="F:oxidoreductase activity"/>
    <property type="evidence" value="ECO:0007669"/>
    <property type="project" value="InterPro"/>
</dbReference>
<dbReference type="EMBL" id="BLJN01000005">
    <property type="protein sequence ID" value="GFE82926.1"/>
    <property type="molecule type" value="Genomic_DNA"/>
</dbReference>
<protein>
    <submittedName>
        <fullName evidence="2">NADPH:quinone reductase</fullName>
    </submittedName>
</protein>
<sequence>MKAVVCTGYGPPEVLRMQDVAKPHPASNEVLVKVHATTVSMGDHRIRSFTVPSAVWLPARMALGIRRPRRNILGIELAGEVEAVGESVRRFQKGDRVFAATLQGFGAYAEYRCLSEDGPVAAKPKNLTYEEAAAVPIGARTALHYLRKAEVQSGQDVLIYGASGSVGTYAVQIAKHFGARVTAVCSAANIDLTRSLGADVVIDYTANDFTKRPDKYDVVFDTVGKASFAGCVAALKRGGSYLNCTPVLPSMQVMRAKLSGTHKLILGEAPPETAEALDFIRDLLEAGKIRVVVDRKYKFDEIVEAHRYVDQGRKKGNVVISIV</sequence>
<dbReference type="InterPro" id="IPR036291">
    <property type="entry name" value="NAD(P)-bd_dom_sf"/>
</dbReference>
<dbReference type="SUPFAM" id="SSF51735">
    <property type="entry name" value="NAD(P)-binding Rossmann-fold domains"/>
    <property type="match status" value="1"/>
</dbReference>
<dbReference type="PANTHER" id="PTHR11695:SF648">
    <property type="entry name" value="ZINC-BINDING OXIDOREDUCTASE"/>
    <property type="match status" value="1"/>
</dbReference>
<feature type="domain" description="Enoyl reductase (ER)" evidence="1">
    <location>
        <begin position="10"/>
        <end position="320"/>
    </location>
</feature>
<dbReference type="PANTHER" id="PTHR11695">
    <property type="entry name" value="ALCOHOL DEHYDROGENASE RELATED"/>
    <property type="match status" value="1"/>
</dbReference>
<dbReference type="AlphaFoldDB" id="A0A829YK90"/>
<accession>A0A829YK90</accession>
<name>A0A829YK90_9GAMM</name>
<dbReference type="Pfam" id="PF13602">
    <property type="entry name" value="ADH_zinc_N_2"/>
    <property type="match status" value="1"/>
</dbReference>
<dbReference type="Proteomes" id="UP000445000">
    <property type="component" value="Unassembled WGS sequence"/>
</dbReference>
<dbReference type="Pfam" id="PF08240">
    <property type="entry name" value="ADH_N"/>
    <property type="match status" value="1"/>
</dbReference>